<dbReference type="InterPro" id="IPR029058">
    <property type="entry name" value="AB_hydrolase_fold"/>
</dbReference>
<evidence type="ECO:0000313" key="3">
    <source>
        <dbReference type="EMBL" id="KAK9918723.1"/>
    </source>
</evidence>
<dbReference type="InterPro" id="IPR002921">
    <property type="entry name" value="Fungal_lipase-type"/>
</dbReference>
<organism evidence="3 4">
    <name type="scientific">Coccomyxa subellipsoidea</name>
    <dbReference type="NCBI Taxonomy" id="248742"/>
    <lineage>
        <taxon>Eukaryota</taxon>
        <taxon>Viridiplantae</taxon>
        <taxon>Chlorophyta</taxon>
        <taxon>core chlorophytes</taxon>
        <taxon>Trebouxiophyceae</taxon>
        <taxon>Trebouxiophyceae incertae sedis</taxon>
        <taxon>Coccomyxaceae</taxon>
        <taxon>Coccomyxa</taxon>
    </lineage>
</organism>
<dbReference type="CDD" id="cd00519">
    <property type="entry name" value="Lipase_3"/>
    <property type="match status" value="1"/>
</dbReference>
<gene>
    <name evidence="3" type="ORF">WJX75_006273</name>
</gene>
<accession>A0ABR2Z3P0</accession>
<protein>
    <recommendedName>
        <fullName evidence="2">Fungal lipase-type domain-containing protein</fullName>
    </recommendedName>
</protein>
<dbReference type="SUPFAM" id="SSF53474">
    <property type="entry name" value="alpha/beta-Hydrolases"/>
    <property type="match status" value="1"/>
</dbReference>
<dbReference type="Proteomes" id="UP001491310">
    <property type="component" value="Unassembled WGS sequence"/>
</dbReference>
<feature type="compositionally biased region" description="Polar residues" evidence="1">
    <location>
        <begin position="1"/>
        <end position="17"/>
    </location>
</feature>
<dbReference type="PANTHER" id="PTHR45856:SF11">
    <property type="entry name" value="FUNGAL LIPASE-LIKE DOMAIN-CONTAINING PROTEIN"/>
    <property type="match status" value="1"/>
</dbReference>
<evidence type="ECO:0000256" key="1">
    <source>
        <dbReference type="SAM" id="MobiDB-lite"/>
    </source>
</evidence>
<dbReference type="EMBL" id="JALJOT010000001">
    <property type="protein sequence ID" value="KAK9918723.1"/>
    <property type="molecule type" value="Genomic_DNA"/>
</dbReference>
<keyword evidence="4" id="KW-1185">Reference proteome</keyword>
<evidence type="ECO:0000313" key="4">
    <source>
        <dbReference type="Proteomes" id="UP001491310"/>
    </source>
</evidence>
<comment type="caution">
    <text evidence="3">The sequence shown here is derived from an EMBL/GenBank/DDBJ whole genome shotgun (WGS) entry which is preliminary data.</text>
</comment>
<reference evidence="3 4" key="1">
    <citation type="journal article" date="2024" name="Nat. Commun.">
        <title>Phylogenomics reveals the evolutionary origins of lichenization in chlorophyte algae.</title>
        <authorList>
            <person name="Puginier C."/>
            <person name="Libourel C."/>
            <person name="Otte J."/>
            <person name="Skaloud P."/>
            <person name="Haon M."/>
            <person name="Grisel S."/>
            <person name="Petersen M."/>
            <person name="Berrin J.G."/>
            <person name="Delaux P.M."/>
            <person name="Dal Grande F."/>
            <person name="Keller J."/>
        </authorList>
    </citation>
    <scope>NUCLEOTIDE SEQUENCE [LARGE SCALE GENOMIC DNA]</scope>
    <source>
        <strain evidence="3 4">SAG 216-7</strain>
    </source>
</reference>
<proteinExistence type="predicted"/>
<dbReference type="Pfam" id="PF01764">
    <property type="entry name" value="Lipase_3"/>
    <property type="match status" value="1"/>
</dbReference>
<sequence length="451" mass="47719">MFASLTSVLQRTGSQQPGDAGGLSSWTAVSNYLSEVATEAAFDLPPLQRDAGLLRMCHVLAELCHYAYVSKASDIGSTTSVAVPLMGLNQRVAVSARLIHFREAVMGHELDSPQQFGIWVVAGLGLVVAFRGTASAEDVFIDTNIEPVPLNATGGTRGRSAIKVHRGFYEGAKRHLEEIAGVVSERDNAAGARLPVWVTGHSLGGGYANALALHLLANRATAQLFGAGGGTVTFGAPMVVHSEAPDRLFRQLATMERRAESSGGAAAPQLQFHNLVNNADVVPRLLGTSLDMLHAVMESYVPLIRSVRAKAANYHSFGTYHFIVGTREVAKQLNSSRILQTFFASNGRGGGVTHHSIKSYQEKLVTYLEQLTLQPRPLGSAAAREALPVDPADPCSLFRLSPATDDSGGHAVLDEVGRSAGKLGAAAATEFGTMAARSIAAAEVEPFLKPC</sequence>
<dbReference type="PANTHER" id="PTHR45856">
    <property type="entry name" value="ALPHA/BETA-HYDROLASES SUPERFAMILY PROTEIN"/>
    <property type="match status" value="1"/>
</dbReference>
<feature type="domain" description="Fungal lipase-type" evidence="2">
    <location>
        <begin position="127"/>
        <end position="287"/>
    </location>
</feature>
<name>A0ABR2Z3P0_9CHLO</name>
<dbReference type="Gene3D" id="3.40.50.1820">
    <property type="entry name" value="alpha/beta hydrolase"/>
    <property type="match status" value="1"/>
</dbReference>
<evidence type="ECO:0000259" key="2">
    <source>
        <dbReference type="Pfam" id="PF01764"/>
    </source>
</evidence>
<feature type="region of interest" description="Disordered" evidence="1">
    <location>
        <begin position="1"/>
        <end position="22"/>
    </location>
</feature>
<dbReference type="InterPro" id="IPR051218">
    <property type="entry name" value="Sec_MonoDiacylglyc_Lipase"/>
</dbReference>